<dbReference type="EMBL" id="QXTE01000348">
    <property type="protein sequence ID" value="TFJ99143.1"/>
    <property type="molecule type" value="Genomic_DNA"/>
</dbReference>
<accession>A0A4D9DWR8</accession>
<keyword evidence="2" id="KW-1185">Reference proteome</keyword>
<evidence type="ECO:0000313" key="1">
    <source>
        <dbReference type="EMBL" id="TFJ99143.1"/>
    </source>
</evidence>
<reference evidence="1 2" key="1">
    <citation type="submission" date="2019-04" db="EMBL/GenBank/DDBJ databases">
        <title>Draft genome of the big-headed turtle Platysternon megacephalum.</title>
        <authorList>
            <person name="Gong S."/>
        </authorList>
    </citation>
    <scope>NUCLEOTIDE SEQUENCE [LARGE SCALE GENOMIC DNA]</scope>
    <source>
        <strain evidence="1">DO16091913</strain>
        <tissue evidence="1">Muscle</tissue>
    </source>
</reference>
<dbReference type="Proteomes" id="UP000297703">
    <property type="component" value="Unassembled WGS sequence"/>
</dbReference>
<proteinExistence type="predicted"/>
<organism evidence="1 2">
    <name type="scientific">Platysternon megacephalum</name>
    <name type="common">big-headed turtle</name>
    <dbReference type="NCBI Taxonomy" id="55544"/>
    <lineage>
        <taxon>Eukaryota</taxon>
        <taxon>Metazoa</taxon>
        <taxon>Chordata</taxon>
        <taxon>Craniata</taxon>
        <taxon>Vertebrata</taxon>
        <taxon>Euteleostomi</taxon>
        <taxon>Archelosauria</taxon>
        <taxon>Testudinata</taxon>
        <taxon>Testudines</taxon>
        <taxon>Cryptodira</taxon>
        <taxon>Durocryptodira</taxon>
        <taxon>Testudinoidea</taxon>
        <taxon>Platysternidae</taxon>
        <taxon>Platysternon</taxon>
    </lineage>
</organism>
<evidence type="ECO:0000313" key="2">
    <source>
        <dbReference type="Proteomes" id="UP000297703"/>
    </source>
</evidence>
<gene>
    <name evidence="1" type="ORF">DR999_PMT18885</name>
</gene>
<name>A0A4D9DWR8_9SAUR</name>
<comment type="caution">
    <text evidence="1">The sequence shown here is derived from an EMBL/GenBank/DDBJ whole genome shotgun (WGS) entry which is preliminary data.</text>
</comment>
<protein>
    <submittedName>
        <fullName evidence="1">Zinc finger protein RFP-like</fullName>
    </submittedName>
</protein>
<reference evidence="1 2" key="2">
    <citation type="submission" date="2019-04" db="EMBL/GenBank/DDBJ databases">
        <title>The genome sequence of big-headed turtle.</title>
        <authorList>
            <person name="Gong S."/>
        </authorList>
    </citation>
    <scope>NUCLEOTIDE SEQUENCE [LARGE SCALE GENOMIC DNA]</scope>
    <source>
        <strain evidence="1">DO16091913</strain>
        <tissue evidence="1">Muscle</tissue>
    </source>
</reference>
<dbReference type="AlphaFoldDB" id="A0A4D9DWR8"/>
<sequence length="113" mass="12330">MAWQLGPTEEDTKPQGRWARTVLKMASFPLAEDAPPRPLHSPERGAGPSSSLVCVQINKCSHLLANGMNVPWLQCLWGVEKVRPQLGGYHSLFPHSTTTCSGLGQGLFLSVQH</sequence>